<dbReference type="HAMAP" id="MF_00108">
    <property type="entry name" value="IspD"/>
    <property type="match status" value="1"/>
</dbReference>
<comment type="function">
    <text evidence="7">Catalyzes the formation of 4-diphosphocytidyl-2-C-methyl-D-erythritol from CTP and 2-C-methyl-D-erythritol 4-phosphate (MEP).</text>
</comment>
<dbReference type="GO" id="GO:0019288">
    <property type="term" value="P:isopentenyl diphosphate biosynthetic process, methylerythritol 4-phosphate pathway"/>
    <property type="evidence" value="ECO:0007669"/>
    <property type="project" value="UniProtKB-UniRule"/>
</dbReference>
<evidence type="ECO:0000313" key="9">
    <source>
        <dbReference type="Proteomes" id="UP000603434"/>
    </source>
</evidence>
<accession>A0A8J6THH5</accession>
<name>A0A8J6THH5_9BACT</name>
<dbReference type="AlphaFoldDB" id="A0A8J6THH5"/>
<keyword evidence="4 7" id="KW-0808">Transferase</keyword>
<dbReference type="Pfam" id="PF01128">
    <property type="entry name" value="IspD"/>
    <property type="match status" value="1"/>
</dbReference>
<evidence type="ECO:0000256" key="1">
    <source>
        <dbReference type="ARBA" id="ARBA00001282"/>
    </source>
</evidence>
<dbReference type="FunFam" id="3.90.550.10:FF:000003">
    <property type="entry name" value="2-C-methyl-D-erythritol 4-phosphate cytidylyltransferase"/>
    <property type="match status" value="1"/>
</dbReference>
<evidence type="ECO:0000256" key="3">
    <source>
        <dbReference type="ARBA" id="ARBA00009789"/>
    </source>
</evidence>
<evidence type="ECO:0000256" key="7">
    <source>
        <dbReference type="HAMAP-Rule" id="MF_00108"/>
    </source>
</evidence>
<sequence length="252" mass="27356">MISAVIVAAGKGARMKHTVRKQYLLLADRPVLGHTLLVFDACERIDEIVVVVPKDDLAFCKETLIDSHVFKKKIHLVIGGAERQDSVYNGLRALGRETDTVVIHDGVRPLVRPQDLAACIIGAEECGACILGVPAGDTLKRVGKSGIIAKTFARDGIWLAQTPQVFQYDLILKAHEIACEDGFSGTDDAQLVERLGIDVKIILGSKNNIKITTRQDLALAEAILTARSVSSRQRAVGSRQLLLSSGRLKLET</sequence>
<dbReference type="Gene3D" id="3.90.550.10">
    <property type="entry name" value="Spore Coat Polysaccharide Biosynthesis Protein SpsA, Chain A"/>
    <property type="match status" value="1"/>
</dbReference>
<dbReference type="GO" id="GO:0050518">
    <property type="term" value="F:2-C-methyl-D-erythritol 4-phosphate cytidylyltransferase activity"/>
    <property type="evidence" value="ECO:0007669"/>
    <property type="project" value="UniProtKB-UniRule"/>
</dbReference>
<feature type="site" description="Transition state stabilizer" evidence="7">
    <location>
        <position position="14"/>
    </location>
</feature>
<evidence type="ECO:0000256" key="6">
    <source>
        <dbReference type="ARBA" id="ARBA00023229"/>
    </source>
</evidence>
<reference evidence="8 9" key="1">
    <citation type="submission" date="2020-08" db="EMBL/GenBank/DDBJ databases">
        <title>Bridging the membrane lipid divide: bacteria of the FCB group superphylum have the potential to synthesize archaeal ether lipids.</title>
        <authorList>
            <person name="Villanueva L."/>
            <person name="Von Meijenfeldt F.A.B."/>
            <person name="Westbye A.B."/>
            <person name="Yadav S."/>
            <person name="Hopmans E.C."/>
            <person name="Dutilh B.E."/>
            <person name="Sinninghe Damste J.S."/>
        </authorList>
    </citation>
    <scope>NUCLEOTIDE SEQUENCE [LARGE SCALE GENOMIC DNA]</scope>
    <source>
        <strain evidence="8">NIOZ-UU30</strain>
    </source>
</reference>
<dbReference type="PANTHER" id="PTHR32125">
    <property type="entry name" value="2-C-METHYL-D-ERYTHRITOL 4-PHOSPHATE CYTIDYLYLTRANSFERASE, CHLOROPLASTIC"/>
    <property type="match status" value="1"/>
</dbReference>
<gene>
    <name evidence="7 8" type="primary">ispD</name>
    <name evidence="8" type="ORF">H8E23_00080</name>
</gene>
<evidence type="ECO:0000256" key="5">
    <source>
        <dbReference type="ARBA" id="ARBA00022695"/>
    </source>
</evidence>
<dbReference type="NCBIfam" id="TIGR00453">
    <property type="entry name" value="ispD"/>
    <property type="match status" value="1"/>
</dbReference>
<comment type="caution">
    <text evidence="8">The sequence shown here is derived from an EMBL/GenBank/DDBJ whole genome shotgun (WGS) entry which is preliminary data.</text>
</comment>
<keyword evidence="6 7" id="KW-0414">Isoprene biosynthesis</keyword>
<dbReference type="EMBL" id="JACNJH010000005">
    <property type="protein sequence ID" value="MBC8359782.1"/>
    <property type="molecule type" value="Genomic_DNA"/>
</dbReference>
<evidence type="ECO:0000256" key="2">
    <source>
        <dbReference type="ARBA" id="ARBA00004787"/>
    </source>
</evidence>
<dbReference type="InterPro" id="IPR029044">
    <property type="entry name" value="Nucleotide-diphossugar_trans"/>
</dbReference>
<dbReference type="SUPFAM" id="SSF53448">
    <property type="entry name" value="Nucleotide-diphospho-sugar transferases"/>
    <property type="match status" value="1"/>
</dbReference>
<dbReference type="PROSITE" id="PS01295">
    <property type="entry name" value="ISPD"/>
    <property type="match status" value="1"/>
</dbReference>
<dbReference type="InterPro" id="IPR050088">
    <property type="entry name" value="IspD/TarI_cytidylyltransf_bact"/>
</dbReference>
<protein>
    <recommendedName>
        <fullName evidence="7">2-C-methyl-D-erythritol 4-phosphate cytidylyltransferase</fullName>
        <ecNumber evidence="7">2.7.7.60</ecNumber>
    </recommendedName>
    <alternativeName>
        <fullName evidence="7">4-diphosphocytidyl-2C-methyl-D-erythritol synthase</fullName>
    </alternativeName>
    <alternativeName>
        <fullName evidence="7">MEP cytidylyltransferase</fullName>
        <shortName evidence="7">MCT</shortName>
    </alternativeName>
</protein>
<keyword evidence="5 7" id="KW-0548">Nucleotidyltransferase</keyword>
<comment type="catalytic activity">
    <reaction evidence="1 7">
        <text>2-C-methyl-D-erythritol 4-phosphate + CTP + H(+) = 4-CDP-2-C-methyl-D-erythritol + diphosphate</text>
        <dbReference type="Rhea" id="RHEA:13429"/>
        <dbReference type="ChEBI" id="CHEBI:15378"/>
        <dbReference type="ChEBI" id="CHEBI:33019"/>
        <dbReference type="ChEBI" id="CHEBI:37563"/>
        <dbReference type="ChEBI" id="CHEBI:57823"/>
        <dbReference type="ChEBI" id="CHEBI:58262"/>
        <dbReference type="EC" id="2.7.7.60"/>
    </reaction>
</comment>
<feature type="site" description="Positions MEP for the nucleophilic attack" evidence="7">
    <location>
        <position position="210"/>
    </location>
</feature>
<dbReference type="InterPro" id="IPR001228">
    <property type="entry name" value="IspD"/>
</dbReference>
<organism evidence="8 9">
    <name type="scientific">Candidatus Desulfatibia profunda</name>
    <dbReference type="NCBI Taxonomy" id="2841695"/>
    <lineage>
        <taxon>Bacteria</taxon>
        <taxon>Pseudomonadati</taxon>
        <taxon>Thermodesulfobacteriota</taxon>
        <taxon>Desulfobacteria</taxon>
        <taxon>Desulfobacterales</taxon>
        <taxon>Desulfobacterales incertae sedis</taxon>
        <taxon>Candidatus Desulfatibia</taxon>
    </lineage>
</organism>
<dbReference type="EC" id="2.7.7.60" evidence="7"/>
<feature type="site" description="Positions MEP for the nucleophilic attack" evidence="7">
    <location>
        <position position="154"/>
    </location>
</feature>
<dbReference type="Proteomes" id="UP000603434">
    <property type="component" value="Unassembled WGS sequence"/>
</dbReference>
<evidence type="ECO:0000313" key="8">
    <source>
        <dbReference type="EMBL" id="MBC8359782.1"/>
    </source>
</evidence>
<comment type="pathway">
    <text evidence="2 7">Isoprenoid biosynthesis; isopentenyl diphosphate biosynthesis via DXP pathway; isopentenyl diphosphate from 1-deoxy-D-xylulose 5-phosphate: step 2/6.</text>
</comment>
<dbReference type="CDD" id="cd02516">
    <property type="entry name" value="CDP-ME_synthetase"/>
    <property type="match status" value="1"/>
</dbReference>
<evidence type="ECO:0000256" key="4">
    <source>
        <dbReference type="ARBA" id="ARBA00022679"/>
    </source>
</evidence>
<comment type="similarity">
    <text evidence="3 7">Belongs to the IspD/TarI cytidylyltransferase family. IspD subfamily.</text>
</comment>
<dbReference type="InterPro" id="IPR034683">
    <property type="entry name" value="IspD/TarI"/>
</dbReference>
<dbReference type="UniPathway" id="UPA00056">
    <property type="reaction ID" value="UER00093"/>
</dbReference>
<dbReference type="InterPro" id="IPR018294">
    <property type="entry name" value="ISPD_synthase_CS"/>
</dbReference>
<feature type="site" description="Transition state stabilizer" evidence="7">
    <location>
        <position position="21"/>
    </location>
</feature>
<dbReference type="PANTHER" id="PTHR32125:SF4">
    <property type="entry name" value="2-C-METHYL-D-ERYTHRITOL 4-PHOSPHATE CYTIDYLYLTRANSFERASE, CHLOROPLASTIC"/>
    <property type="match status" value="1"/>
</dbReference>
<proteinExistence type="inferred from homology"/>